<keyword evidence="7" id="KW-0324">Glycolysis</keyword>
<keyword evidence="6 12" id="KW-0479">Metal-binding</keyword>
<protein>
    <recommendedName>
        <fullName evidence="10">2,3-bisphosphoglycerate-independent phosphoglycerate mutase</fullName>
        <ecNumber evidence="10">5.4.2.12</ecNumber>
    </recommendedName>
</protein>
<evidence type="ECO:0000259" key="14">
    <source>
        <dbReference type="Pfam" id="PF06415"/>
    </source>
</evidence>
<comment type="function">
    <text evidence="3">Catalyzes the interconversion of 2-phosphoglycerate and 3-phosphoglycerate.</text>
</comment>
<comment type="catalytic activity">
    <reaction evidence="1">
        <text>(2R)-2-phosphoglycerate = (2R)-3-phosphoglycerate</text>
        <dbReference type="Rhea" id="RHEA:15901"/>
        <dbReference type="ChEBI" id="CHEBI:58272"/>
        <dbReference type="ChEBI" id="CHEBI:58289"/>
        <dbReference type="EC" id="5.4.2.12"/>
    </reaction>
</comment>
<evidence type="ECO:0000256" key="5">
    <source>
        <dbReference type="ARBA" id="ARBA00008819"/>
    </source>
</evidence>
<dbReference type="CDD" id="cd16010">
    <property type="entry name" value="iPGM"/>
    <property type="match status" value="1"/>
</dbReference>
<comment type="caution">
    <text evidence="15">The sequence shown here is derived from an EMBL/GenBank/DDBJ whole genome shotgun (WGS) entry which is preliminary data.</text>
</comment>
<evidence type="ECO:0000256" key="11">
    <source>
        <dbReference type="PIRSR" id="PIRSR001492-1"/>
    </source>
</evidence>
<dbReference type="GO" id="GO:0004619">
    <property type="term" value="F:phosphoglycerate mutase activity"/>
    <property type="evidence" value="ECO:0007669"/>
    <property type="project" value="UniProtKB-UniRule"/>
</dbReference>
<dbReference type="NCBIfam" id="TIGR01307">
    <property type="entry name" value="pgm_bpd_ind"/>
    <property type="match status" value="1"/>
</dbReference>
<evidence type="ECO:0000256" key="6">
    <source>
        <dbReference type="ARBA" id="ARBA00022723"/>
    </source>
</evidence>
<name>A0A1G1XMT3_9BACT</name>
<keyword evidence="8 12" id="KW-0464">Manganese</keyword>
<evidence type="ECO:0000256" key="7">
    <source>
        <dbReference type="ARBA" id="ARBA00023152"/>
    </source>
</evidence>
<feature type="domain" description="Metalloenzyme" evidence="13">
    <location>
        <begin position="6"/>
        <end position="507"/>
    </location>
</feature>
<evidence type="ECO:0000256" key="1">
    <source>
        <dbReference type="ARBA" id="ARBA00000370"/>
    </source>
</evidence>
<dbReference type="Proteomes" id="UP000178570">
    <property type="component" value="Unassembled WGS sequence"/>
</dbReference>
<comment type="cofactor">
    <cofactor evidence="2">
        <name>Mn(2+)</name>
        <dbReference type="ChEBI" id="CHEBI:29035"/>
    </cofactor>
</comment>
<dbReference type="InterPro" id="IPR017850">
    <property type="entry name" value="Alkaline_phosphatase_core_sf"/>
</dbReference>
<evidence type="ECO:0000256" key="3">
    <source>
        <dbReference type="ARBA" id="ARBA00002315"/>
    </source>
</evidence>
<dbReference type="PANTHER" id="PTHR31637">
    <property type="entry name" value="2,3-BISPHOSPHOGLYCERATE-INDEPENDENT PHOSPHOGLYCERATE MUTASE"/>
    <property type="match status" value="1"/>
</dbReference>
<evidence type="ECO:0000313" key="15">
    <source>
        <dbReference type="EMBL" id="OGY40976.1"/>
    </source>
</evidence>
<organism evidence="15 16">
    <name type="scientific">Candidatus Brennerbacteria bacterium RIFOXYD1_FULL_41_16</name>
    <dbReference type="NCBI Taxonomy" id="1797529"/>
    <lineage>
        <taxon>Bacteria</taxon>
        <taxon>Candidatus Brenneribacteriota</taxon>
    </lineage>
</organism>
<evidence type="ECO:0000256" key="9">
    <source>
        <dbReference type="ARBA" id="ARBA00023235"/>
    </source>
</evidence>
<evidence type="ECO:0000256" key="12">
    <source>
        <dbReference type="PIRSR" id="PIRSR001492-3"/>
    </source>
</evidence>
<evidence type="ECO:0000259" key="13">
    <source>
        <dbReference type="Pfam" id="PF01676"/>
    </source>
</evidence>
<dbReference type="PIRSF" id="PIRSF001492">
    <property type="entry name" value="IPGAM"/>
    <property type="match status" value="1"/>
</dbReference>
<dbReference type="InterPro" id="IPR011258">
    <property type="entry name" value="BPG-indep_PGM_N"/>
</dbReference>
<dbReference type="InterPro" id="IPR006124">
    <property type="entry name" value="Metalloenzyme"/>
</dbReference>
<sequence length="523" mass="59373">MNEINPIVLIILDGFGIGRKSQGNPVTQTVTPTFDWFKQNFPHFGLQASGIAVGLPWGDPGSSEIGHLAIGTGRINYQNYPRITLAIRNGSFFDNSILFQIKNHVSANSSTLHLVGLLSSAKTNAAIEHLNAILEFVKNNKIEKVLLHIICDGKETPPKEIVNLIKDLQETLGEVRGIKIASLSGRYYAMDSNEYWERTEKVFQMLTQGEKIKPDARTVLEETFSKNITEEFVEPCLIGTTEERESLVIKNNDAILFFNFREEGLKQLAESFASPEFNAFPRTVPQNLYLASLTEYEGNLPIKTIFNKQHIENSLTETISQNNKRQLKLAESAKDKLLTYHFNGMVNRQFANELRIILPSNKIEKDFRMQTEQLTTRLLSAMEEKIYDLIVINLANADWAGHQKDFEISRQVVSYLDSILNRIATASLKLKTSLIITSDHGNIENMFDAITGEPDMRHNDNPVPFMIIDQRFYRQKTERDILEDEKSIRGSLPDIAPTILEMMNIKKPEQMTGQSLLKFCSSR</sequence>
<evidence type="ECO:0000256" key="4">
    <source>
        <dbReference type="ARBA" id="ARBA00004798"/>
    </source>
</evidence>
<feature type="binding site" evidence="12">
    <location>
        <position position="63"/>
    </location>
    <ligand>
        <name>Mn(2+)</name>
        <dbReference type="ChEBI" id="CHEBI:29035"/>
        <label>2</label>
    </ligand>
</feature>
<proteinExistence type="inferred from homology"/>
<feature type="binding site" evidence="12">
    <location>
        <position position="440"/>
    </location>
    <ligand>
        <name>Mn(2+)</name>
        <dbReference type="ChEBI" id="CHEBI:29035"/>
        <label>2</label>
    </ligand>
</feature>
<accession>A0A1G1XMT3</accession>
<feature type="binding site" evidence="12">
    <location>
        <position position="458"/>
    </location>
    <ligand>
        <name>Mn(2+)</name>
        <dbReference type="ChEBI" id="CHEBI:29035"/>
        <label>1</label>
    </ligand>
</feature>
<dbReference type="EMBL" id="MHHY01000003">
    <property type="protein sequence ID" value="OGY40976.1"/>
    <property type="molecule type" value="Genomic_DNA"/>
</dbReference>
<dbReference type="Gene3D" id="3.40.1450.10">
    <property type="entry name" value="BPG-independent phosphoglycerate mutase, domain B"/>
    <property type="match status" value="1"/>
</dbReference>
<dbReference type="PANTHER" id="PTHR31637:SF0">
    <property type="entry name" value="2,3-BISPHOSPHOGLYCERATE-INDEPENDENT PHOSPHOGLYCERATE MUTASE"/>
    <property type="match status" value="1"/>
</dbReference>
<evidence type="ECO:0000256" key="2">
    <source>
        <dbReference type="ARBA" id="ARBA00001936"/>
    </source>
</evidence>
<dbReference type="GO" id="GO:0006096">
    <property type="term" value="P:glycolytic process"/>
    <property type="evidence" value="ECO:0007669"/>
    <property type="project" value="UniProtKB-UniRule"/>
</dbReference>
<dbReference type="SUPFAM" id="SSF64158">
    <property type="entry name" value="2,3-Bisphosphoglycerate-independent phosphoglycerate mutase, substrate-binding domain"/>
    <property type="match status" value="1"/>
</dbReference>
<dbReference type="STRING" id="1797529.A2570_00595"/>
<dbReference type="InterPro" id="IPR036646">
    <property type="entry name" value="PGAM_B_sf"/>
</dbReference>
<dbReference type="InterPro" id="IPR005995">
    <property type="entry name" value="Pgm_bpd_ind"/>
</dbReference>
<comment type="pathway">
    <text evidence="4">Carbohydrate degradation; glycolysis; pyruvate from D-glyceraldehyde 3-phosphate: step 3/5.</text>
</comment>
<keyword evidence="9" id="KW-0413">Isomerase</keyword>
<feature type="binding site" evidence="12">
    <location>
        <position position="402"/>
    </location>
    <ligand>
        <name>Mn(2+)</name>
        <dbReference type="ChEBI" id="CHEBI:29035"/>
        <label>1</label>
    </ligand>
</feature>
<dbReference type="GO" id="GO:0030145">
    <property type="term" value="F:manganese ion binding"/>
    <property type="evidence" value="ECO:0007669"/>
    <property type="project" value="InterPro"/>
</dbReference>
<dbReference type="GO" id="GO:0006007">
    <property type="term" value="P:glucose catabolic process"/>
    <property type="evidence" value="ECO:0007669"/>
    <property type="project" value="InterPro"/>
</dbReference>
<dbReference type="EC" id="5.4.2.12" evidence="10"/>
<dbReference type="UniPathway" id="UPA00109">
    <property type="reaction ID" value="UER00186"/>
</dbReference>
<feature type="binding site" evidence="12">
    <location>
        <position position="439"/>
    </location>
    <ligand>
        <name>Mn(2+)</name>
        <dbReference type="ChEBI" id="CHEBI:29035"/>
        <label>2</label>
    </ligand>
</feature>
<reference evidence="15 16" key="1">
    <citation type="journal article" date="2016" name="Nat. Commun.">
        <title>Thousands of microbial genomes shed light on interconnected biogeochemical processes in an aquifer system.</title>
        <authorList>
            <person name="Anantharaman K."/>
            <person name="Brown C.T."/>
            <person name="Hug L.A."/>
            <person name="Sharon I."/>
            <person name="Castelle C.J."/>
            <person name="Probst A.J."/>
            <person name="Thomas B.C."/>
            <person name="Singh A."/>
            <person name="Wilkins M.J."/>
            <person name="Karaoz U."/>
            <person name="Brodie E.L."/>
            <person name="Williams K.H."/>
            <person name="Hubbard S.S."/>
            <person name="Banfield J.F."/>
        </authorList>
    </citation>
    <scope>NUCLEOTIDE SEQUENCE [LARGE SCALE GENOMIC DNA]</scope>
</reference>
<dbReference type="AlphaFoldDB" id="A0A1G1XMT3"/>
<feature type="active site" description="Phosphoserine intermediate" evidence="11">
    <location>
        <position position="63"/>
    </location>
</feature>
<dbReference type="FunFam" id="3.40.1450.10:FF:000002">
    <property type="entry name" value="2,3-bisphosphoglycerate-independent phosphoglycerate mutase"/>
    <property type="match status" value="1"/>
</dbReference>
<evidence type="ECO:0000256" key="8">
    <source>
        <dbReference type="ARBA" id="ARBA00023211"/>
    </source>
</evidence>
<dbReference type="SUPFAM" id="SSF53649">
    <property type="entry name" value="Alkaline phosphatase-like"/>
    <property type="match status" value="1"/>
</dbReference>
<comment type="similarity">
    <text evidence="5">Belongs to the BPG-independent phosphoglycerate mutase family.</text>
</comment>
<dbReference type="GO" id="GO:0005829">
    <property type="term" value="C:cytosol"/>
    <property type="evidence" value="ECO:0007669"/>
    <property type="project" value="TreeGrafter"/>
</dbReference>
<feature type="binding site" evidence="12">
    <location>
        <position position="13"/>
    </location>
    <ligand>
        <name>Mn(2+)</name>
        <dbReference type="ChEBI" id="CHEBI:29035"/>
        <label>2</label>
    </ligand>
</feature>
<evidence type="ECO:0000313" key="16">
    <source>
        <dbReference type="Proteomes" id="UP000178570"/>
    </source>
</evidence>
<dbReference type="Gene3D" id="3.40.720.10">
    <property type="entry name" value="Alkaline Phosphatase, subunit A"/>
    <property type="match status" value="1"/>
</dbReference>
<dbReference type="Pfam" id="PF06415">
    <property type="entry name" value="iPGM_N"/>
    <property type="match status" value="1"/>
</dbReference>
<feature type="domain" description="BPG-independent PGAM N-terminal" evidence="14">
    <location>
        <begin position="83"/>
        <end position="297"/>
    </location>
</feature>
<gene>
    <name evidence="15" type="ORF">A2570_00595</name>
</gene>
<feature type="binding site" evidence="12">
    <location>
        <position position="398"/>
    </location>
    <ligand>
        <name>Mn(2+)</name>
        <dbReference type="ChEBI" id="CHEBI:29035"/>
        <label>1</label>
    </ligand>
</feature>
<evidence type="ECO:0000256" key="10">
    <source>
        <dbReference type="NCBIfam" id="TIGR01307"/>
    </source>
</evidence>
<dbReference type="Pfam" id="PF01676">
    <property type="entry name" value="Metalloenzyme"/>
    <property type="match status" value="1"/>
</dbReference>